<dbReference type="Proteomes" id="UP000000311">
    <property type="component" value="Unassembled WGS sequence"/>
</dbReference>
<dbReference type="EMBL" id="GL444701">
    <property type="protein sequence ID" value="EFN60678.1"/>
    <property type="molecule type" value="Genomic_DNA"/>
</dbReference>
<evidence type="ECO:0000313" key="3">
    <source>
        <dbReference type="Proteomes" id="UP000000311"/>
    </source>
</evidence>
<feature type="region of interest" description="Disordered" evidence="1">
    <location>
        <begin position="1"/>
        <end position="51"/>
    </location>
</feature>
<dbReference type="InParanoid" id="E2B0X5"/>
<sequence>MSRGRLTRGEHLPEESGVSVTRVTSRQVSSPTPPRSVPAAGEQSAFDIGLPSTNGMRGAGRYLNNLTAHLRRAHRLIHRVNGRQTIGSNSDVTPIVSPAVYQLVQQCLIAMWKNDTIRLICLQNVPPAVSIITGRLR</sequence>
<keyword evidence="3" id="KW-1185">Reference proteome</keyword>
<organism evidence="3">
    <name type="scientific">Camponotus floridanus</name>
    <name type="common">Florida carpenter ant</name>
    <dbReference type="NCBI Taxonomy" id="104421"/>
    <lineage>
        <taxon>Eukaryota</taxon>
        <taxon>Metazoa</taxon>
        <taxon>Ecdysozoa</taxon>
        <taxon>Arthropoda</taxon>
        <taxon>Hexapoda</taxon>
        <taxon>Insecta</taxon>
        <taxon>Pterygota</taxon>
        <taxon>Neoptera</taxon>
        <taxon>Endopterygota</taxon>
        <taxon>Hymenoptera</taxon>
        <taxon>Apocrita</taxon>
        <taxon>Aculeata</taxon>
        <taxon>Formicoidea</taxon>
        <taxon>Formicidae</taxon>
        <taxon>Formicinae</taxon>
        <taxon>Camponotus</taxon>
    </lineage>
</organism>
<reference evidence="2 3" key="1">
    <citation type="journal article" date="2010" name="Science">
        <title>Genomic comparison of the ants Camponotus floridanus and Harpegnathos saltator.</title>
        <authorList>
            <person name="Bonasio R."/>
            <person name="Zhang G."/>
            <person name="Ye C."/>
            <person name="Mutti N.S."/>
            <person name="Fang X."/>
            <person name="Qin N."/>
            <person name="Donahue G."/>
            <person name="Yang P."/>
            <person name="Li Q."/>
            <person name="Li C."/>
            <person name="Zhang P."/>
            <person name="Huang Z."/>
            <person name="Berger S.L."/>
            <person name="Reinberg D."/>
            <person name="Wang J."/>
            <person name="Liebig J."/>
        </authorList>
    </citation>
    <scope>NUCLEOTIDE SEQUENCE [LARGE SCALE GENOMIC DNA]</scope>
    <source>
        <strain evidence="3">C129</strain>
    </source>
</reference>
<protein>
    <submittedName>
        <fullName evidence="2">Uncharacterized protein</fullName>
    </submittedName>
</protein>
<feature type="compositionally biased region" description="Low complexity" evidence="1">
    <location>
        <begin position="18"/>
        <end position="30"/>
    </location>
</feature>
<evidence type="ECO:0000256" key="1">
    <source>
        <dbReference type="SAM" id="MobiDB-lite"/>
    </source>
</evidence>
<accession>E2B0X5</accession>
<gene>
    <name evidence="2" type="ORF">EAG_14901</name>
</gene>
<proteinExistence type="predicted"/>
<name>E2B0X5_CAMFO</name>
<dbReference type="AlphaFoldDB" id="E2B0X5"/>
<evidence type="ECO:0000313" key="2">
    <source>
        <dbReference type="EMBL" id="EFN60678.1"/>
    </source>
</evidence>